<dbReference type="PROSITE" id="PS50931">
    <property type="entry name" value="HTH_LYSR"/>
    <property type="match status" value="1"/>
</dbReference>
<evidence type="ECO:0000259" key="5">
    <source>
        <dbReference type="PROSITE" id="PS50931"/>
    </source>
</evidence>
<dbReference type="FunFam" id="1.10.10.10:FF:000001">
    <property type="entry name" value="LysR family transcriptional regulator"/>
    <property type="match status" value="1"/>
</dbReference>
<dbReference type="RefSeq" id="WP_152886414.1">
    <property type="nucleotide sequence ID" value="NZ_VJZD01000029.1"/>
</dbReference>
<keyword evidence="2" id="KW-0805">Transcription regulation</keyword>
<protein>
    <submittedName>
        <fullName evidence="6">LysR family transcriptional regulator</fullName>
    </submittedName>
</protein>
<dbReference type="InterPro" id="IPR000847">
    <property type="entry name" value="LysR_HTH_N"/>
</dbReference>
<sequence length="311" mass="33486">MDLRHLRYYVAVAEERHFGRAAERLHMAQPPLSQAIRRLETELGVQLLDRTTRRVDLTEAGRAYLERARAILAEVDEAADLARRVAAGVVGRLAIGCVGSATYSLLPTLSRHLAAELPGVDFSFRGEMLAPDQAEGLRTGAIDVALLRPPAADPSLVVRLLRRDRLVVALPADHALAGRPRVRAADLAGTDLIVHSADRRSVMYDVVLRVLRDAGVEPRIRHEVGETSTLITLVAGGLGAAVAPEPVTALTLPGVVYLPLVQPVTTVELAVAHRADRSEPHLLRTVEVIRQMFHPPVGTGQADTDAPPAAG</sequence>
<keyword evidence="4" id="KW-0804">Transcription</keyword>
<dbReference type="InterPro" id="IPR036388">
    <property type="entry name" value="WH-like_DNA-bd_sf"/>
</dbReference>
<organism evidence="6 7">
    <name type="scientific">Streptomyces adustus</name>
    <dbReference type="NCBI Taxonomy" id="1609272"/>
    <lineage>
        <taxon>Bacteria</taxon>
        <taxon>Bacillati</taxon>
        <taxon>Actinomycetota</taxon>
        <taxon>Actinomycetes</taxon>
        <taxon>Kitasatosporales</taxon>
        <taxon>Streptomycetaceae</taxon>
        <taxon>Streptomyces</taxon>
    </lineage>
</organism>
<name>A0A5N8V9C2_9ACTN</name>
<dbReference type="EMBL" id="VJZD01000029">
    <property type="protein sequence ID" value="MPY31619.1"/>
    <property type="molecule type" value="Genomic_DNA"/>
</dbReference>
<dbReference type="InterPro" id="IPR005119">
    <property type="entry name" value="LysR_subst-bd"/>
</dbReference>
<evidence type="ECO:0000256" key="3">
    <source>
        <dbReference type="ARBA" id="ARBA00023125"/>
    </source>
</evidence>
<reference evidence="6 7" key="1">
    <citation type="submission" date="2019-07" db="EMBL/GenBank/DDBJ databases">
        <title>New species of Amycolatopsis and Streptomyces.</title>
        <authorList>
            <person name="Duangmal K."/>
            <person name="Teo W.F.A."/>
            <person name="Lipun K."/>
        </authorList>
    </citation>
    <scope>NUCLEOTIDE SEQUENCE [LARGE SCALE GENOMIC DNA]</scope>
    <source>
        <strain evidence="6 7">NBRC 109810</strain>
    </source>
</reference>
<dbReference type="Pfam" id="PF00126">
    <property type="entry name" value="HTH_1"/>
    <property type="match status" value="1"/>
</dbReference>
<dbReference type="GO" id="GO:0003677">
    <property type="term" value="F:DNA binding"/>
    <property type="evidence" value="ECO:0007669"/>
    <property type="project" value="UniProtKB-KW"/>
</dbReference>
<dbReference type="OrthoDB" id="3176554at2"/>
<dbReference type="PRINTS" id="PR00039">
    <property type="entry name" value="HTHLYSR"/>
</dbReference>
<dbReference type="SUPFAM" id="SSF46785">
    <property type="entry name" value="Winged helix' DNA-binding domain"/>
    <property type="match status" value="1"/>
</dbReference>
<feature type="domain" description="HTH lysR-type" evidence="5">
    <location>
        <begin position="1"/>
        <end position="58"/>
    </location>
</feature>
<keyword evidence="3" id="KW-0238">DNA-binding</keyword>
<evidence type="ECO:0000313" key="6">
    <source>
        <dbReference type="EMBL" id="MPY31619.1"/>
    </source>
</evidence>
<dbReference type="PANTHER" id="PTHR30346:SF0">
    <property type="entry name" value="HCA OPERON TRANSCRIPTIONAL ACTIVATOR HCAR"/>
    <property type="match status" value="1"/>
</dbReference>
<proteinExistence type="inferred from homology"/>
<dbReference type="Pfam" id="PF03466">
    <property type="entry name" value="LysR_substrate"/>
    <property type="match status" value="1"/>
</dbReference>
<dbReference type="SUPFAM" id="SSF53850">
    <property type="entry name" value="Periplasmic binding protein-like II"/>
    <property type="match status" value="1"/>
</dbReference>
<evidence type="ECO:0000256" key="4">
    <source>
        <dbReference type="ARBA" id="ARBA00023163"/>
    </source>
</evidence>
<comment type="caution">
    <text evidence="6">The sequence shown here is derived from an EMBL/GenBank/DDBJ whole genome shotgun (WGS) entry which is preliminary data.</text>
</comment>
<dbReference type="Gene3D" id="1.10.10.10">
    <property type="entry name" value="Winged helix-like DNA-binding domain superfamily/Winged helix DNA-binding domain"/>
    <property type="match status" value="1"/>
</dbReference>
<dbReference type="Gene3D" id="3.40.190.10">
    <property type="entry name" value="Periplasmic binding protein-like II"/>
    <property type="match status" value="2"/>
</dbReference>
<comment type="similarity">
    <text evidence="1">Belongs to the LysR transcriptional regulatory family.</text>
</comment>
<dbReference type="PANTHER" id="PTHR30346">
    <property type="entry name" value="TRANSCRIPTIONAL DUAL REGULATOR HCAR-RELATED"/>
    <property type="match status" value="1"/>
</dbReference>
<dbReference type="Proteomes" id="UP000325849">
    <property type="component" value="Unassembled WGS sequence"/>
</dbReference>
<dbReference type="AlphaFoldDB" id="A0A5N8V9C2"/>
<dbReference type="CDD" id="cd08414">
    <property type="entry name" value="PBP2_LTTR_aromatics_like"/>
    <property type="match status" value="1"/>
</dbReference>
<keyword evidence="7" id="KW-1185">Reference proteome</keyword>
<dbReference type="GO" id="GO:0032993">
    <property type="term" value="C:protein-DNA complex"/>
    <property type="evidence" value="ECO:0007669"/>
    <property type="project" value="TreeGrafter"/>
</dbReference>
<evidence type="ECO:0000256" key="1">
    <source>
        <dbReference type="ARBA" id="ARBA00009437"/>
    </source>
</evidence>
<dbReference type="GO" id="GO:0003700">
    <property type="term" value="F:DNA-binding transcription factor activity"/>
    <property type="evidence" value="ECO:0007669"/>
    <property type="project" value="InterPro"/>
</dbReference>
<evidence type="ECO:0000256" key="2">
    <source>
        <dbReference type="ARBA" id="ARBA00023015"/>
    </source>
</evidence>
<accession>A0A5N8V9C2</accession>
<gene>
    <name evidence="6" type="ORF">FNH09_10095</name>
</gene>
<dbReference type="InterPro" id="IPR036390">
    <property type="entry name" value="WH_DNA-bd_sf"/>
</dbReference>
<evidence type="ECO:0000313" key="7">
    <source>
        <dbReference type="Proteomes" id="UP000325849"/>
    </source>
</evidence>